<proteinExistence type="predicted"/>
<name>A0A9P5BV66_9PLEO</name>
<dbReference type="EMBL" id="SWKV01000128">
    <property type="protein sequence ID" value="KAF3031698.1"/>
    <property type="molecule type" value="Genomic_DNA"/>
</dbReference>
<evidence type="ECO:0000313" key="2">
    <source>
        <dbReference type="EMBL" id="KAF3031698.1"/>
    </source>
</evidence>
<dbReference type="AlphaFoldDB" id="A0A9P5BV66"/>
<evidence type="ECO:0000256" key="1">
    <source>
        <dbReference type="SAM" id="MobiDB-lite"/>
    </source>
</evidence>
<organism evidence="2 3">
    <name type="scientific">Didymella heteroderae</name>
    <dbReference type="NCBI Taxonomy" id="1769908"/>
    <lineage>
        <taxon>Eukaryota</taxon>
        <taxon>Fungi</taxon>
        <taxon>Dikarya</taxon>
        <taxon>Ascomycota</taxon>
        <taxon>Pezizomycotina</taxon>
        <taxon>Dothideomycetes</taxon>
        <taxon>Pleosporomycetidae</taxon>
        <taxon>Pleosporales</taxon>
        <taxon>Pleosporineae</taxon>
        <taxon>Didymellaceae</taxon>
        <taxon>Didymella</taxon>
    </lineage>
</organism>
<feature type="compositionally biased region" description="Low complexity" evidence="1">
    <location>
        <begin position="204"/>
        <end position="213"/>
    </location>
</feature>
<accession>A0A9P5BV66</accession>
<comment type="caution">
    <text evidence="2">The sequence shown here is derived from an EMBL/GenBank/DDBJ whole genome shotgun (WGS) entry which is preliminary data.</text>
</comment>
<protein>
    <submittedName>
        <fullName evidence="2">Uncharacterized protein</fullName>
    </submittedName>
</protein>
<sequence length="247" mass="28631">MANHQVKQSDRLGTDHTTALERIQDGPGPIADEENVPDPLLSIHQHLVDISHLVCSSYELLNHESTCKQAYHAEREQLEHAHFLERTKLEQAYHSERKKLEQTISEYKALALAHDRLEQGDKHYKEQVLPHYNRVFHRQEQELQELREQVQIFEIRIAEVEQKSHEAANEHRRTLNTAEERLQAQDEKLAELEKENAKVSTTDLSPAARPLSPRSRKRPRTMGLEEGVVLQADGLARRSRKCKQTKS</sequence>
<feature type="region of interest" description="Disordered" evidence="1">
    <location>
        <begin position="193"/>
        <end position="230"/>
    </location>
</feature>
<evidence type="ECO:0000313" key="3">
    <source>
        <dbReference type="Proteomes" id="UP000758155"/>
    </source>
</evidence>
<keyword evidence="3" id="KW-1185">Reference proteome</keyword>
<reference evidence="2" key="1">
    <citation type="submission" date="2019-04" db="EMBL/GenBank/DDBJ databases">
        <title>Sequencing of skin fungus with MAO and IRED activity.</title>
        <authorList>
            <person name="Marsaioli A.J."/>
            <person name="Bonatto J.M.C."/>
            <person name="Reis Junior O."/>
        </authorList>
    </citation>
    <scope>NUCLEOTIDE SEQUENCE</scope>
    <source>
        <strain evidence="2">28M1</strain>
    </source>
</reference>
<gene>
    <name evidence="2" type="ORF">E8E12_002217</name>
</gene>
<dbReference type="Proteomes" id="UP000758155">
    <property type="component" value="Unassembled WGS sequence"/>
</dbReference>